<dbReference type="PROSITE" id="PS51257">
    <property type="entry name" value="PROKAR_LIPOPROTEIN"/>
    <property type="match status" value="1"/>
</dbReference>
<keyword evidence="1" id="KW-0732">Signal</keyword>
<reference evidence="3 5" key="2">
    <citation type="submission" date="2017-06" db="EMBL/GenBank/DDBJ databases">
        <authorList>
            <consortium name="Pathogen Informatics"/>
        </authorList>
    </citation>
    <scope>NUCLEOTIDE SEQUENCE [LARGE SCALE GENOMIC DNA]</scope>
    <source>
        <strain evidence="3 5">NCTC12947</strain>
    </source>
</reference>
<reference evidence="2 4" key="1">
    <citation type="submission" date="2016-02" db="EMBL/GenBank/DDBJ databases">
        <authorList>
            <person name="Holder M.E."/>
            <person name="Ajami N.J."/>
            <person name="Petrosino J.F."/>
        </authorList>
    </citation>
    <scope>NUCLEOTIDE SEQUENCE [LARGE SCALE GENOMIC DNA]</scope>
    <source>
        <strain evidence="2 4">CCUG 32990</strain>
    </source>
</reference>
<evidence type="ECO:0000313" key="5">
    <source>
        <dbReference type="Proteomes" id="UP000215539"/>
    </source>
</evidence>
<proteinExistence type="predicted"/>
<feature type="chain" id="PRO_5043477776" description="DNA-binding protein" evidence="1">
    <location>
        <begin position="27"/>
        <end position="466"/>
    </location>
</feature>
<evidence type="ECO:0000256" key="1">
    <source>
        <dbReference type="SAM" id="SignalP"/>
    </source>
</evidence>
<sequence length="466" mass="51199">MKLLKLRQLMLVLSLLALTLFGTVSCQKDNDEPIRPEVPIAKALEAQSATQADFNTNLNKLVKLHGNITVSDGKAYFTLKDNFEVELYGEPAVVSALSAEAKAKLATDGQEVTAVGTFTTLTEGNTVKARLVYKAEKDLTFGKVTPAETKKLEAEKLTKAVYTQTKAANQTAILHGKVFLKEGVAQFKTAESTFFVKITPAQGLTLAAQDLEKLLTEGYEVTVTGKFKDEGAQAQIIFEQAKDLVFGAAPAKPAAPAVLSDKSAKASDFTANEGKWVTLDGKIVAKDKKAYITFDGVEVALYSPYTDAMFQQTLYQLAEGETVSVTGKFETLTNGSKALSYAAEKNVTFVSIAYLRAETATHDDFMKYMNPDKADNIQVILRGVEKAIMDTQNNHYRTHVFFGDKTDIEIDIPDFNSLSKETQDKLNDEKGRDFVGRGRFWGKRGGGPVIKWNKLSIYKESNMIIK</sequence>
<dbReference type="EMBL" id="LT906449">
    <property type="protein sequence ID" value="SNV07912.1"/>
    <property type="molecule type" value="Genomic_DNA"/>
</dbReference>
<dbReference type="Proteomes" id="UP000215539">
    <property type="component" value="Chromosome 1"/>
</dbReference>
<evidence type="ECO:0000313" key="3">
    <source>
        <dbReference type="EMBL" id="SNV07912.1"/>
    </source>
</evidence>
<feature type="signal peptide" evidence="1">
    <location>
        <begin position="1"/>
        <end position="26"/>
    </location>
</feature>
<evidence type="ECO:0008006" key="6">
    <source>
        <dbReference type="Google" id="ProtNLM"/>
    </source>
</evidence>
<protein>
    <recommendedName>
        <fullName evidence="6">DNA-binding protein</fullName>
    </recommendedName>
</protein>
<dbReference type="AlphaFoldDB" id="A0AAX2GZE1"/>
<dbReference type="Proteomes" id="UP000065822">
    <property type="component" value="Chromosome"/>
</dbReference>
<dbReference type="KEGG" id="chg:AXF12_03940"/>
<evidence type="ECO:0000313" key="4">
    <source>
        <dbReference type="Proteomes" id="UP000065822"/>
    </source>
</evidence>
<gene>
    <name evidence="2" type="ORF">AXF12_03940</name>
    <name evidence="3" type="ORF">SAMEA44541418_00948</name>
</gene>
<organism evidence="3 5">
    <name type="scientific">Capnocytophaga haemolytica</name>
    <dbReference type="NCBI Taxonomy" id="45243"/>
    <lineage>
        <taxon>Bacteria</taxon>
        <taxon>Pseudomonadati</taxon>
        <taxon>Bacteroidota</taxon>
        <taxon>Flavobacteriia</taxon>
        <taxon>Flavobacteriales</taxon>
        <taxon>Flavobacteriaceae</taxon>
        <taxon>Capnocytophaga</taxon>
    </lineage>
</organism>
<evidence type="ECO:0000313" key="2">
    <source>
        <dbReference type="EMBL" id="AMD84742.1"/>
    </source>
</evidence>
<dbReference type="RefSeq" id="WP_066428511.1">
    <property type="nucleotide sequence ID" value="NZ_CP014227.1"/>
</dbReference>
<keyword evidence="4" id="KW-1185">Reference proteome</keyword>
<name>A0AAX2GZE1_9FLAO</name>
<accession>A0AAX2GZE1</accession>
<dbReference type="EMBL" id="CP014227">
    <property type="protein sequence ID" value="AMD84742.1"/>
    <property type="molecule type" value="Genomic_DNA"/>
</dbReference>